<organism evidence="2 3">
    <name type="scientific">Cavenderia fasciculata</name>
    <name type="common">Slime mold</name>
    <name type="synonym">Dictyostelium fasciculatum</name>
    <dbReference type="NCBI Taxonomy" id="261658"/>
    <lineage>
        <taxon>Eukaryota</taxon>
        <taxon>Amoebozoa</taxon>
        <taxon>Evosea</taxon>
        <taxon>Eumycetozoa</taxon>
        <taxon>Dictyostelia</taxon>
        <taxon>Acytosteliales</taxon>
        <taxon>Cavenderiaceae</taxon>
        <taxon>Cavenderia</taxon>
    </lineage>
</organism>
<evidence type="ECO:0000256" key="1">
    <source>
        <dbReference type="SAM" id="MobiDB-lite"/>
    </source>
</evidence>
<dbReference type="EMBL" id="GL883010">
    <property type="protein sequence ID" value="EGG20820.1"/>
    <property type="molecule type" value="Genomic_DNA"/>
</dbReference>
<keyword evidence="3" id="KW-1185">Reference proteome</keyword>
<dbReference type="Proteomes" id="UP000007797">
    <property type="component" value="Unassembled WGS sequence"/>
</dbReference>
<reference evidence="3" key="1">
    <citation type="journal article" date="2011" name="Genome Res.">
        <title>Phylogeny-wide analysis of social amoeba genomes highlights ancient origins for complex intercellular communication.</title>
        <authorList>
            <person name="Heidel A.J."/>
            <person name="Lawal H.M."/>
            <person name="Felder M."/>
            <person name="Schilde C."/>
            <person name="Helps N.R."/>
            <person name="Tunggal B."/>
            <person name="Rivero F."/>
            <person name="John U."/>
            <person name="Schleicher M."/>
            <person name="Eichinger L."/>
            <person name="Platzer M."/>
            <person name="Noegel A.A."/>
            <person name="Schaap P."/>
            <person name="Gloeckner G."/>
        </authorList>
    </citation>
    <scope>NUCLEOTIDE SEQUENCE [LARGE SCALE GENOMIC DNA]</scope>
    <source>
        <strain evidence="3">SH3</strain>
    </source>
</reference>
<proteinExistence type="predicted"/>
<feature type="region of interest" description="Disordered" evidence="1">
    <location>
        <begin position="1"/>
        <end position="22"/>
    </location>
</feature>
<gene>
    <name evidence="2" type="ORF">DFA_00685</name>
</gene>
<dbReference type="AlphaFoldDB" id="F4PT84"/>
<evidence type="ECO:0000313" key="2">
    <source>
        <dbReference type="EMBL" id="EGG20820.1"/>
    </source>
</evidence>
<feature type="compositionally biased region" description="Polar residues" evidence="1">
    <location>
        <begin position="1"/>
        <end position="20"/>
    </location>
</feature>
<dbReference type="GeneID" id="14873747"/>
<protein>
    <submittedName>
        <fullName evidence="2">Uncharacterized protein</fullName>
    </submittedName>
</protein>
<sequence length="75" mass="8534">MEGSSSYIKKNSDAPCQSQRGGCKERGLWLVDFDVSVSNPINQIMNDYELILYFKYNNNNVKIGLVQESKAIKNE</sequence>
<dbReference type="RefSeq" id="XP_004358670.1">
    <property type="nucleotide sequence ID" value="XM_004358613.1"/>
</dbReference>
<name>F4PT84_CACFS</name>
<evidence type="ECO:0000313" key="3">
    <source>
        <dbReference type="Proteomes" id="UP000007797"/>
    </source>
</evidence>
<dbReference type="KEGG" id="dfa:DFA_00685"/>
<accession>F4PT84</accession>